<dbReference type="PANTHER" id="PTHR12783:SF5">
    <property type="entry name" value="RALA-BINDING PROTEIN 1"/>
    <property type="match status" value="1"/>
</dbReference>
<dbReference type="OMA" id="LMHYKRL"/>
<feature type="compositionally biased region" description="Polar residues" evidence="2">
    <location>
        <begin position="484"/>
        <end position="501"/>
    </location>
</feature>
<proteinExistence type="predicted"/>
<dbReference type="InParanoid" id="A0A158NHL7"/>
<dbReference type="GO" id="GO:0031267">
    <property type="term" value="F:small GTPase binding"/>
    <property type="evidence" value="ECO:0007669"/>
    <property type="project" value="InterPro"/>
</dbReference>
<feature type="compositionally biased region" description="Basic and acidic residues" evidence="2">
    <location>
        <begin position="20"/>
        <end position="58"/>
    </location>
</feature>
<feature type="region of interest" description="Disordered" evidence="2">
    <location>
        <begin position="481"/>
        <end position="501"/>
    </location>
</feature>
<dbReference type="InterPro" id="IPR000198">
    <property type="entry name" value="RhoGAP_dom"/>
</dbReference>
<dbReference type="EMBL" id="ADTU01000263">
    <property type="status" value="NOT_ANNOTATED_CDS"/>
    <property type="molecule type" value="Genomic_DNA"/>
</dbReference>
<evidence type="ECO:0000313" key="4">
    <source>
        <dbReference type="EnsemblMetazoa" id="XP_012057025.1"/>
    </source>
</evidence>
<accession>A0A158NHL7</accession>
<dbReference type="Pfam" id="PF00620">
    <property type="entry name" value="RhoGAP"/>
    <property type="match status" value="1"/>
</dbReference>
<dbReference type="AlphaFoldDB" id="A0A158NHL7"/>
<reference evidence="4" key="2">
    <citation type="submission" date="2016-04" db="UniProtKB">
        <authorList>
            <consortium name="EnsemblMetazoa"/>
        </authorList>
    </citation>
    <scope>IDENTIFICATION</scope>
</reference>
<dbReference type="KEGG" id="acep:105620091"/>
<dbReference type="CDD" id="cd04381">
    <property type="entry name" value="RhoGap_RalBP1"/>
    <property type="match status" value="1"/>
</dbReference>
<dbReference type="Gene3D" id="1.10.555.10">
    <property type="entry name" value="Rho GTPase activation protein"/>
    <property type="match status" value="1"/>
</dbReference>
<feature type="compositionally biased region" description="Basic and acidic residues" evidence="2">
    <location>
        <begin position="90"/>
        <end position="140"/>
    </location>
</feature>
<dbReference type="Pfam" id="PF20924">
    <property type="entry name" value="RLIP76_Ral-bd"/>
    <property type="match status" value="1"/>
</dbReference>
<dbReference type="PROSITE" id="PS50238">
    <property type="entry name" value="RHOGAP"/>
    <property type="match status" value="1"/>
</dbReference>
<dbReference type="FunCoup" id="A0A158NHL7">
    <property type="interactions" value="67"/>
</dbReference>
<protein>
    <recommendedName>
        <fullName evidence="3">Rho-GAP domain-containing protein</fullName>
    </recommendedName>
</protein>
<dbReference type="GO" id="GO:0005096">
    <property type="term" value="F:GTPase activator activity"/>
    <property type="evidence" value="ECO:0007669"/>
    <property type="project" value="UniProtKB-KW"/>
</dbReference>
<feature type="compositionally biased region" description="Polar residues" evidence="2">
    <location>
        <begin position="433"/>
        <end position="443"/>
    </location>
</feature>
<dbReference type="eggNOG" id="KOG4370">
    <property type="taxonomic scope" value="Eukaryota"/>
</dbReference>
<feature type="region of interest" description="Disordered" evidence="2">
    <location>
        <begin position="426"/>
        <end position="461"/>
    </location>
</feature>
<keyword evidence="1" id="KW-0343">GTPase activation</keyword>
<dbReference type="GO" id="GO:0007264">
    <property type="term" value="P:small GTPase-mediated signal transduction"/>
    <property type="evidence" value="ECO:0007669"/>
    <property type="project" value="InterPro"/>
</dbReference>
<dbReference type="OrthoDB" id="10033734at2759"/>
<dbReference type="InterPro" id="IPR039767">
    <property type="entry name" value="RALBP1"/>
</dbReference>
<evidence type="ECO:0000313" key="5">
    <source>
        <dbReference type="Proteomes" id="UP000005205"/>
    </source>
</evidence>
<dbReference type="InterPro" id="IPR008936">
    <property type="entry name" value="Rho_GTPase_activation_prot"/>
</dbReference>
<evidence type="ECO:0000259" key="3">
    <source>
        <dbReference type="PROSITE" id="PS50238"/>
    </source>
</evidence>
<dbReference type="SMART" id="SM00324">
    <property type="entry name" value="RhoGAP"/>
    <property type="match status" value="1"/>
</dbReference>
<feature type="domain" description="Rho-GAP" evidence="3">
    <location>
        <begin position="163"/>
        <end position="360"/>
    </location>
</feature>
<dbReference type="Gene3D" id="1.20.58.90">
    <property type="match status" value="1"/>
</dbReference>
<organism evidence="4 5">
    <name type="scientific">Atta cephalotes</name>
    <name type="common">Leafcutter ant</name>
    <dbReference type="NCBI Taxonomy" id="12957"/>
    <lineage>
        <taxon>Eukaryota</taxon>
        <taxon>Metazoa</taxon>
        <taxon>Ecdysozoa</taxon>
        <taxon>Arthropoda</taxon>
        <taxon>Hexapoda</taxon>
        <taxon>Insecta</taxon>
        <taxon>Pterygota</taxon>
        <taxon>Neoptera</taxon>
        <taxon>Endopterygota</taxon>
        <taxon>Hymenoptera</taxon>
        <taxon>Apocrita</taxon>
        <taxon>Aculeata</taxon>
        <taxon>Formicoidea</taxon>
        <taxon>Formicidae</taxon>
        <taxon>Myrmicinae</taxon>
        <taxon>Atta</taxon>
    </lineage>
</organism>
<sequence length="644" mass="73418">MDFESPDVEKEFPGLYASESARKSNESDFSDEGSHDKHSKKELLGGKRKDKKDRKDRGYATLEGESSPDEDQETKSPSKSKKTKAFKFPTKKEKREKSREKEAKEKDFEKEKDKKKKEKDEKDVDKEKRKDKDKDKSKQKLKDRKKGKHEGLDISEEQPIFGVSLHLAVERSCCHDGVKLPLVVRDCIDYVEEHGMNVEGLYKAPGVKSKIQHLKKLYNNRELVNISEFEPTVATSLLILFLRELPEPVLENSETISRFEQAASTKDVAQREAQLAQLTQQLPECNRILLAWVTLHLDNVTAREKTTKMNAQTISMTLSPVLQMSHRLLLALLFHCKALFPNIQLIKYIPPLSSGSTNLPDSVEGIAAELSKQESLLSQIHMQMNAGFVTKSREEQLWEVQRMITQLKRKCKIVQKLEGATQKSLDEEIKSDNIPTESISQKPKTAEEDPGQAISGDAQSLTNSILIKKDNKLHSAEETKEKCSCSSNSANATQNEQNVNVQEKDAVDSAVEVAITPQESENMPNDRANESEEDVIDKLRERLIYEELLNMQALLKSRISQERSEIKRLMEILTERSTKEEKKKPKERTHSPNEAEMTAMIQLVKENQLLEKKMTTLIRSIIEEKDACVELRVQLAVHQLMAKT</sequence>
<dbReference type="SUPFAM" id="SSF48350">
    <property type="entry name" value="GTPase activation domain, GAP"/>
    <property type="match status" value="1"/>
</dbReference>
<dbReference type="InterPro" id="IPR049041">
    <property type="entry name" value="RalBP1-like_Ral-bd"/>
</dbReference>
<feature type="region of interest" description="Disordered" evidence="2">
    <location>
        <begin position="1"/>
        <end position="151"/>
    </location>
</feature>
<evidence type="ECO:0000256" key="1">
    <source>
        <dbReference type="ARBA" id="ARBA00022468"/>
    </source>
</evidence>
<evidence type="ECO:0000256" key="2">
    <source>
        <dbReference type="SAM" id="MobiDB-lite"/>
    </source>
</evidence>
<dbReference type="PANTHER" id="PTHR12783">
    <property type="entry name" value="RALA BINDING PROTEIN 1 RALBP1"/>
    <property type="match status" value="1"/>
</dbReference>
<name>A0A158NHL7_ATTCE</name>
<dbReference type="STRING" id="12957.A0A158NHL7"/>
<dbReference type="EnsemblMetazoa" id="XM_012201635.1">
    <property type="protein sequence ID" value="XP_012057025.1"/>
    <property type="gene ID" value="LOC105620091"/>
</dbReference>
<dbReference type="Proteomes" id="UP000005205">
    <property type="component" value="Unassembled WGS sequence"/>
</dbReference>
<gene>
    <name evidence="4" type="primary">105620091</name>
</gene>
<reference evidence="5" key="1">
    <citation type="journal article" date="2011" name="PLoS Genet.">
        <title>The genome sequence of the leaf-cutter ant Atta cephalotes reveals insights into its obligate symbiotic lifestyle.</title>
        <authorList>
            <person name="Suen G."/>
            <person name="Teiling C."/>
            <person name="Li L."/>
            <person name="Holt C."/>
            <person name="Abouheif E."/>
            <person name="Bornberg-Bauer E."/>
            <person name="Bouffard P."/>
            <person name="Caldera E.J."/>
            <person name="Cash E."/>
            <person name="Cavanaugh A."/>
            <person name="Denas O."/>
            <person name="Elhaik E."/>
            <person name="Fave M.J."/>
            <person name="Gadau J."/>
            <person name="Gibson J.D."/>
            <person name="Graur D."/>
            <person name="Grubbs K.J."/>
            <person name="Hagen D.E."/>
            <person name="Harkins T.T."/>
            <person name="Helmkampf M."/>
            <person name="Hu H."/>
            <person name="Johnson B.R."/>
            <person name="Kim J."/>
            <person name="Marsh S.E."/>
            <person name="Moeller J.A."/>
            <person name="Munoz-Torres M.C."/>
            <person name="Murphy M.C."/>
            <person name="Naughton M.C."/>
            <person name="Nigam S."/>
            <person name="Overson R."/>
            <person name="Rajakumar R."/>
            <person name="Reese J.T."/>
            <person name="Scott J.J."/>
            <person name="Smith C.R."/>
            <person name="Tao S."/>
            <person name="Tsutsui N.D."/>
            <person name="Viljakainen L."/>
            <person name="Wissler L."/>
            <person name="Yandell M.D."/>
            <person name="Zimmer F."/>
            <person name="Taylor J."/>
            <person name="Slater S.C."/>
            <person name="Clifton S.W."/>
            <person name="Warren W.C."/>
            <person name="Elsik C.G."/>
            <person name="Smith C.D."/>
            <person name="Weinstock G.M."/>
            <person name="Gerardo N.M."/>
            <person name="Currie C.R."/>
        </authorList>
    </citation>
    <scope>NUCLEOTIDE SEQUENCE [LARGE SCALE GENOMIC DNA]</scope>
</reference>
<keyword evidence="5" id="KW-1185">Reference proteome</keyword>